<dbReference type="Proteomes" id="UP001409291">
    <property type="component" value="Unassembled WGS sequence"/>
</dbReference>
<feature type="chain" id="PRO_5045492288" evidence="1">
    <location>
        <begin position="21"/>
        <end position="175"/>
    </location>
</feature>
<comment type="caution">
    <text evidence="3">The sequence shown here is derived from an EMBL/GenBank/DDBJ whole genome shotgun (WGS) entry which is preliminary data.</text>
</comment>
<evidence type="ECO:0000313" key="3">
    <source>
        <dbReference type="EMBL" id="MEN5377395.1"/>
    </source>
</evidence>
<gene>
    <name evidence="3" type="ORF">ABE541_09000</name>
</gene>
<reference evidence="3 4" key="1">
    <citation type="submission" date="2024-04" db="EMBL/GenBank/DDBJ databases">
        <title>WGS of bacteria from Torrens River.</title>
        <authorList>
            <person name="Wyrsch E.R."/>
            <person name="Drigo B."/>
        </authorList>
    </citation>
    <scope>NUCLEOTIDE SEQUENCE [LARGE SCALE GENOMIC DNA]</scope>
    <source>
        <strain evidence="3 4">TWI391</strain>
    </source>
</reference>
<dbReference type="EMBL" id="JBDJNQ010000003">
    <property type="protein sequence ID" value="MEN5377395.1"/>
    <property type="molecule type" value="Genomic_DNA"/>
</dbReference>
<feature type="domain" description="DUF4833" evidence="2">
    <location>
        <begin position="35"/>
        <end position="172"/>
    </location>
</feature>
<sequence>MKTFTCLLYFLFFVSIYTFAQEGYPTPPFKSNTLFYIQHSEGHNTYVYEANMSDKQHFNNKNPINNYRILYDKGGEIKPLTGIQQKFAYGIITKELGNNTFEFEIVSYKNQPLYLKMDKAGKPYVETTLNGHKFNLHRIFIKQKEGTSGLGTQVEYLIFYGTDHRGTKVREKLIP</sequence>
<evidence type="ECO:0000259" key="2">
    <source>
        <dbReference type="Pfam" id="PF16117"/>
    </source>
</evidence>
<keyword evidence="4" id="KW-1185">Reference proteome</keyword>
<proteinExistence type="predicted"/>
<feature type="signal peptide" evidence="1">
    <location>
        <begin position="1"/>
        <end position="20"/>
    </location>
</feature>
<evidence type="ECO:0000313" key="4">
    <source>
        <dbReference type="Proteomes" id="UP001409291"/>
    </source>
</evidence>
<dbReference type="Pfam" id="PF16117">
    <property type="entry name" value="DUF4833"/>
    <property type="match status" value="1"/>
</dbReference>
<dbReference type="RefSeq" id="WP_021192384.1">
    <property type="nucleotide sequence ID" value="NZ_JAOQNK010000001.1"/>
</dbReference>
<protein>
    <submittedName>
        <fullName evidence="3">DUF4833 domain-containing protein</fullName>
    </submittedName>
</protein>
<organism evidence="3 4">
    <name type="scientific">Sphingobacterium kitahiroshimense</name>
    <dbReference type="NCBI Taxonomy" id="470446"/>
    <lineage>
        <taxon>Bacteria</taxon>
        <taxon>Pseudomonadati</taxon>
        <taxon>Bacteroidota</taxon>
        <taxon>Sphingobacteriia</taxon>
        <taxon>Sphingobacteriales</taxon>
        <taxon>Sphingobacteriaceae</taxon>
        <taxon>Sphingobacterium</taxon>
    </lineage>
</organism>
<name>A0ABV0BSB3_9SPHI</name>
<evidence type="ECO:0000256" key="1">
    <source>
        <dbReference type="SAM" id="SignalP"/>
    </source>
</evidence>
<dbReference type="InterPro" id="IPR032269">
    <property type="entry name" value="DUF4833"/>
</dbReference>
<accession>A0ABV0BSB3</accession>
<keyword evidence="1" id="KW-0732">Signal</keyword>